<dbReference type="PANTHER" id="PTHR43575">
    <property type="entry name" value="PROTEIN ABCI7, CHLOROPLASTIC"/>
    <property type="match status" value="1"/>
</dbReference>
<reference evidence="4 5" key="1">
    <citation type="journal article" date="2018" name="Mar. Genomics">
        <title>Complete genome sequence of Marinifilaceae bacterium strain SPP2, isolated from the Antarctic marine sediment.</title>
        <authorList>
            <person name="Watanabe M."/>
            <person name="Kojima H."/>
            <person name="Fukui M."/>
        </authorList>
    </citation>
    <scope>NUCLEOTIDE SEQUENCE [LARGE SCALE GENOMIC DNA]</scope>
    <source>
        <strain evidence="4 5">SPP2</strain>
    </source>
</reference>
<dbReference type="Pfam" id="PF19295">
    <property type="entry name" value="SufBD_N"/>
    <property type="match status" value="1"/>
</dbReference>
<dbReference type="InterPro" id="IPR011542">
    <property type="entry name" value="SUF_FeS_clus_asmbl_SufD"/>
</dbReference>
<dbReference type="AlphaFoldDB" id="A0A1Y1CJ33"/>
<dbReference type="InterPro" id="IPR045595">
    <property type="entry name" value="SufBD_N"/>
</dbReference>
<dbReference type="RefSeq" id="WP_096429256.1">
    <property type="nucleotide sequence ID" value="NZ_AP018042.1"/>
</dbReference>
<evidence type="ECO:0000313" key="5">
    <source>
        <dbReference type="Proteomes" id="UP000218267"/>
    </source>
</evidence>
<sequence>MADINTINKDFADLFEQGKELLVNGSSDHMNETREKAFVQFQELGVPTRVNENYKYTNLIPAFDHPYNVNLRYMEVDVDLNDIFQCDVPELDTNMVLLTNGWYYGENKELTELPKGVIVCGVQEAAVKYPDIFNAHYGKYAKPDEDGIVALNTALAKDGLFIYVPKGVVIERPIQVVNLLRSDRDLMATQRNLFIIEENAQAKIIVCDHTLTHHKYLSNSVTEVNVAPNAVFDLYTLQNQHLNSVILNSIFIRQDTNSNVLTNTISLYGGTIRNNHHVLLDGEHCENNTYGMYLLDNKQHVDNFTSIDHAKPNCLSNEHFKGVMDGEATGAFAGRINVRRDAQKTLAYQSNNNLLLSDDAQIYTKPQLIIDADDVKCSHGATVGQMDEDALFYLRARGIDEKEARQMLMFAFAHEIIEKIRVEPLKDRIDALVDTRLRGEISKCNTCAIACKN</sequence>
<feature type="domain" description="SUF system FeS cluster assembly SufBD core" evidence="2">
    <location>
        <begin position="184"/>
        <end position="412"/>
    </location>
</feature>
<dbReference type="NCBIfam" id="TIGR01981">
    <property type="entry name" value="sufD"/>
    <property type="match status" value="1"/>
</dbReference>
<dbReference type="InterPro" id="IPR055346">
    <property type="entry name" value="Fe-S_cluster_assembly_SufBD"/>
</dbReference>
<dbReference type="OrthoDB" id="9768262at2"/>
<comment type="similarity">
    <text evidence="1">Belongs to the iron-sulfur cluster assembly SufBD family.</text>
</comment>
<dbReference type="EMBL" id="AP018042">
    <property type="protein sequence ID" value="BAX80399.1"/>
    <property type="molecule type" value="Genomic_DNA"/>
</dbReference>
<gene>
    <name evidence="4" type="ORF">ALGA_2044</name>
</gene>
<dbReference type="SUPFAM" id="SSF101960">
    <property type="entry name" value="Stabilizer of iron transporter SufD"/>
    <property type="match status" value="1"/>
</dbReference>
<dbReference type="InterPro" id="IPR000825">
    <property type="entry name" value="SUF_FeS_clus_asmbl_SufBD_core"/>
</dbReference>
<feature type="domain" description="SUF system FeS cluster assembly SufBD N-terminal" evidence="3">
    <location>
        <begin position="7"/>
        <end position="176"/>
    </location>
</feature>
<dbReference type="PANTHER" id="PTHR43575:SF1">
    <property type="entry name" value="PROTEIN ABCI7, CHLOROPLASTIC"/>
    <property type="match status" value="1"/>
</dbReference>
<reference evidence="5" key="2">
    <citation type="journal article" date="2020" name="Antonie Van Leeuwenhoek">
        <title>Labilibaculum antarcticum sp. nov., a novel facultative anaerobic, psychrotorelant bacterium isolated from marine sediment of Antarctica.</title>
        <authorList>
            <person name="Watanabe M."/>
            <person name="Kojima H."/>
            <person name="Fukui M."/>
        </authorList>
    </citation>
    <scope>NUCLEOTIDE SEQUENCE [LARGE SCALE GENOMIC DNA]</scope>
    <source>
        <strain evidence="5">SPP2</strain>
    </source>
</reference>
<dbReference type="Pfam" id="PF01458">
    <property type="entry name" value="SUFBD_core"/>
    <property type="match status" value="1"/>
</dbReference>
<name>A0A1Y1CJ33_9BACT</name>
<evidence type="ECO:0000256" key="1">
    <source>
        <dbReference type="ARBA" id="ARBA00043967"/>
    </source>
</evidence>
<protein>
    <submittedName>
        <fullName evidence="4">Fe-S cluster assembly protein SufD</fullName>
    </submittedName>
</protein>
<evidence type="ECO:0000259" key="2">
    <source>
        <dbReference type="Pfam" id="PF01458"/>
    </source>
</evidence>
<keyword evidence="5" id="KW-1185">Reference proteome</keyword>
<proteinExistence type="inferred from homology"/>
<organism evidence="4 5">
    <name type="scientific">Labilibaculum antarcticum</name>
    <dbReference type="NCBI Taxonomy" id="1717717"/>
    <lineage>
        <taxon>Bacteria</taxon>
        <taxon>Pseudomonadati</taxon>
        <taxon>Bacteroidota</taxon>
        <taxon>Bacteroidia</taxon>
        <taxon>Marinilabiliales</taxon>
        <taxon>Marinifilaceae</taxon>
        <taxon>Labilibaculum</taxon>
    </lineage>
</organism>
<evidence type="ECO:0000259" key="3">
    <source>
        <dbReference type="Pfam" id="PF19295"/>
    </source>
</evidence>
<dbReference type="GO" id="GO:0016226">
    <property type="term" value="P:iron-sulfur cluster assembly"/>
    <property type="evidence" value="ECO:0007669"/>
    <property type="project" value="InterPro"/>
</dbReference>
<dbReference type="InterPro" id="IPR037284">
    <property type="entry name" value="SUF_FeS_clus_asmbl_SufBD_sf"/>
</dbReference>
<dbReference type="Proteomes" id="UP000218267">
    <property type="component" value="Chromosome"/>
</dbReference>
<dbReference type="KEGG" id="mbas:ALGA_2044"/>
<evidence type="ECO:0000313" key="4">
    <source>
        <dbReference type="EMBL" id="BAX80399.1"/>
    </source>
</evidence>
<accession>A0A1Y1CJ33</accession>